<proteinExistence type="predicted"/>
<dbReference type="Proteomes" id="UP001207582">
    <property type="component" value="Unassembled WGS sequence"/>
</dbReference>
<dbReference type="RefSeq" id="WP_264771986.1">
    <property type="nucleotide sequence ID" value="NZ_JAPDOG010000008.1"/>
</dbReference>
<keyword evidence="2" id="KW-1185">Reference proteome</keyword>
<dbReference type="EMBL" id="JAPDOG010000008">
    <property type="protein sequence ID" value="MCW3782121.1"/>
    <property type="molecule type" value="Genomic_DNA"/>
</dbReference>
<evidence type="ECO:0000313" key="2">
    <source>
        <dbReference type="Proteomes" id="UP001207582"/>
    </source>
</evidence>
<organism evidence="1 2">
    <name type="scientific">Defluviimonas salinarum</name>
    <dbReference type="NCBI Taxonomy" id="2992147"/>
    <lineage>
        <taxon>Bacteria</taxon>
        <taxon>Pseudomonadati</taxon>
        <taxon>Pseudomonadota</taxon>
        <taxon>Alphaproteobacteria</taxon>
        <taxon>Rhodobacterales</taxon>
        <taxon>Paracoccaceae</taxon>
        <taxon>Albidovulum</taxon>
    </lineage>
</organism>
<name>A0ABT3J360_9RHOB</name>
<comment type="caution">
    <text evidence="1">The sequence shown here is derived from an EMBL/GenBank/DDBJ whole genome shotgun (WGS) entry which is preliminary data.</text>
</comment>
<accession>A0ABT3J360</accession>
<protein>
    <submittedName>
        <fullName evidence="1">Uncharacterized protein</fullName>
    </submittedName>
</protein>
<gene>
    <name evidence="1" type="ORF">OM960_11010</name>
</gene>
<sequence>MQAEWRNTEKTILALIDEGAGHVVIAEPGHPLWDAHAGRSDIAPYAAPVVPEPTPEEIRAALPPLSRRQVFIALHRLGLISAEEAVAAAATGAVPVALEPVFASLPEPEATDARVTFAAFQVAYRLDPLTAMIAAAGGLDDDAIDAVWTGFVSM</sequence>
<reference evidence="1 2" key="1">
    <citation type="submission" date="2022-10" db="EMBL/GenBank/DDBJ databases">
        <title>Defluviimonas sp. CAU 1641 isolated from mud.</title>
        <authorList>
            <person name="Kim W."/>
        </authorList>
    </citation>
    <scope>NUCLEOTIDE SEQUENCE [LARGE SCALE GENOMIC DNA]</scope>
    <source>
        <strain evidence="1 2">CAU 1641</strain>
    </source>
</reference>
<evidence type="ECO:0000313" key="1">
    <source>
        <dbReference type="EMBL" id="MCW3782121.1"/>
    </source>
</evidence>